<dbReference type="Gene3D" id="2.60.40.10">
    <property type="entry name" value="Immunoglobulins"/>
    <property type="match status" value="5"/>
</dbReference>
<dbReference type="EMBL" id="CAJNOQ010000749">
    <property type="protein sequence ID" value="CAF0834478.1"/>
    <property type="molecule type" value="Genomic_DNA"/>
</dbReference>
<evidence type="ECO:0000256" key="11">
    <source>
        <dbReference type="ARBA" id="ARBA00023125"/>
    </source>
</evidence>
<dbReference type="SUPFAM" id="SSF48726">
    <property type="entry name" value="Immunoglobulin"/>
    <property type="match status" value="3"/>
</dbReference>
<feature type="domain" description="UmuC" evidence="17">
    <location>
        <begin position="280"/>
        <end position="480"/>
    </location>
</feature>
<dbReference type="InterPro" id="IPR043502">
    <property type="entry name" value="DNA/RNA_pol_sf"/>
</dbReference>
<dbReference type="Gene3D" id="6.10.250.1630">
    <property type="match status" value="1"/>
</dbReference>
<dbReference type="GO" id="GO:0003887">
    <property type="term" value="F:DNA-directed DNA polymerase activity"/>
    <property type="evidence" value="ECO:0007669"/>
    <property type="project" value="InterPro"/>
</dbReference>
<dbReference type="Gene3D" id="3.30.70.270">
    <property type="match status" value="1"/>
</dbReference>
<evidence type="ECO:0000259" key="16">
    <source>
        <dbReference type="PROSITE" id="PS50172"/>
    </source>
</evidence>
<dbReference type="InterPro" id="IPR036420">
    <property type="entry name" value="BRCT_dom_sf"/>
</dbReference>
<dbReference type="PANTHER" id="PTHR45990:SF1">
    <property type="entry name" value="DNA REPAIR PROTEIN REV1"/>
    <property type="match status" value="1"/>
</dbReference>
<dbReference type="InterPro" id="IPR007110">
    <property type="entry name" value="Ig-like_dom"/>
</dbReference>
<keyword evidence="15" id="KW-1133">Transmembrane helix</keyword>
<dbReference type="FunFam" id="3.40.50.10190:FF:000011">
    <property type="entry name" value="DNA repair protein REV1"/>
    <property type="match status" value="1"/>
</dbReference>
<keyword evidence="11" id="KW-0238">DNA-binding</keyword>
<feature type="domain" description="Ig-like" evidence="18">
    <location>
        <begin position="1483"/>
        <end position="1560"/>
    </location>
</feature>
<proteinExistence type="inferred from homology"/>
<evidence type="ECO:0000259" key="18">
    <source>
        <dbReference type="PROSITE" id="PS50835"/>
    </source>
</evidence>
<keyword evidence="13" id="KW-0539">Nucleus</keyword>
<dbReference type="EMBL" id="CAJOBC010000749">
    <property type="protein sequence ID" value="CAF3621599.1"/>
    <property type="molecule type" value="Genomic_DNA"/>
</dbReference>
<dbReference type="SMART" id="SM00292">
    <property type="entry name" value="BRCT"/>
    <property type="match status" value="1"/>
</dbReference>
<dbReference type="InterPro" id="IPR031991">
    <property type="entry name" value="Rev1_C"/>
</dbReference>
<dbReference type="InterPro" id="IPR025527">
    <property type="entry name" value="HUWE1/Rev1_UBM"/>
</dbReference>
<evidence type="ECO:0000259" key="17">
    <source>
        <dbReference type="PROSITE" id="PS50173"/>
    </source>
</evidence>
<dbReference type="SUPFAM" id="SSF56672">
    <property type="entry name" value="DNA/RNA polymerases"/>
    <property type="match status" value="1"/>
</dbReference>
<dbReference type="PROSITE" id="PS50173">
    <property type="entry name" value="UMUC"/>
    <property type="match status" value="1"/>
</dbReference>
<sequence length="1866" mass="214081">MANGRGRERTGNGWEEWGGYMECKKRKLEEQFENDCTEAAKKAEIKSNIFHGISIFVDGYTEPPAEQLKQLMMEHGGTYHAYYSKEKVTYMISANLPYCKLRRLKANDKIIKPEWIVDCVKEGKLLPITDYELYAHLTRSHGQKKLNFRQISKDMVENDVDEDENNDFAQDDEFFNNETDEITHVSKTISNNNYVDDVSGDNDDRLAMNAKNPKFLSTFFKRSRLHYLSATATEMKSYVQELQQTKNLQELDQSRQTLMKRINLLKTDIDQEFKFNGQIIMHIDMDCFFVSVATRDKPELRDQPIAITHSKGVGPTNTTTTMSDQFYSRAEIASCNYPARQFGVKNGMYLGQAQELCGTTKLLCLNYDFQSYHKISHLFYDIILKYTLDVEAISCDEMYVDLTELLNFYQPIHPLTIVTCLRNEIQMKTNCPCSAGLGSNMLLARLATKKAKPNGQYYVSKNDEKEFMLKQRIIDLPRIGHAILDKLQQRSIDIETCEQLQIQFTLDQLKQIFGQKNGQTLYDSCRGIDHRQLAKEHVQKSISVDVNYGIRLEKYQELEQFVKQLADELSQRLRKSNKKGKLLTLKIRLRLPGEPIETSKFMGCGKTTDTNKSVQLLFSTDDPVVIETETLNLIKKLNIVISDLRGIGIQMTKFDVQKSKESASHLFPVGNKTLFDCKMFNLPKKAKSATETDGFGVDNDQQTNECMINEKRNERSTIDKHLEGQATTSADNVIQRAETTTASNIFSPGQIDPDVLDQLPNSIREEVEQHLKARVQYQRTKNSTPITTRRLSEPNKSVAETSFTQVIDHLDENVLNELPEEMRREIMGAKKTRKISIKYDVVKKKPPVPLPVVSNQNNAFAVIMQSPQKQSVVEKAKGSTKSNPIKKLTSNIHEEEEGRNTTSVTSKTRQQQQQPLSTYVPPQLMGRQTLNEVKLLLTNWIKTSDSPSCEDINHFQSYLEVLLEEYNTEMIYTLLRFTMSQIKSKKNNDSWTHCFACILDNIQILFEEILDIISSEGFMYDTSESGDLLDNRRSSYSKMRVITTDDLGADEISMNPPEWERNKLFMSKTKEARRLQWRADVVTRCGNCHTKKLVRPHGCALSFKNGFFLFTTDTFRNLLPHQKHRLWPATGRLKLEAEMRRLELQAEVRQNISNAQKENNEKNWLRIMRTIAAELINQQIIVGPEDVNANVGDTIIFPCILLSPLSKITWCWNDFCTLGKMIHIQNSENQFNQLYQYEFYPRFYLSINEKLYHYNLTIKNVSSNDQGTYQCQALRTLKTQEAVSKRVRLAIIAHPTSNPNIIIGNMPLQQGTPVNVTCLSSLSQPASNLFLYKNNEQLKSILIQYEYDVKSRKNLTKLFYTLNPDVTWHNIMLKCEQTYSLSNFKQDVSTRIQVQYKPLVRIESQNKYPLIINSTATFACIVNSNPHSYLKWFTNSLDLTNLNSPVISIPLSKGVHNHIIGCSAKNSIGTTNTTIRILIRYPPTFIIRPPSFYLFEQQNKHNNNVLRCLVDSYPKAKVLWYRYDQIIHDGSLLNLENITQQKQQGLYTCHVYVDGFETITSDVVVYVKGKPLIFVKESRKSIQEKEFECKVYSNVPIMRISWNINGITIETDDSSSITTTCDNISCTSKLTLKTLLLKKVFNRLSCTAENEFGIEQSLISELEYGENGFYNLLLPIVLVSFFILLIVSIIIICCACKGRRHRQHSVKKLPVVFDAHYSINDMVKDASMNDDQLSLRIEQSHEPIILSFFNKKSDNISNESSNSSGFYSKSSMMTFNVEQSNEYSPRMVEAAYNFSNPPSASHLHPSPYGIPINPKTQHPQDAMTSIGIIPISKESMQINVNPPASRYPDSRNLVSNETDDFASSRF</sequence>
<dbReference type="CDD" id="cd00096">
    <property type="entry name" value="Ig"/>
    <property type="match status" value="1"/>
</dbReference>
<evidence type="ECO:0000256" key="4">
    <source>
        <dbReference type="ARBA" id="ARBA00020399"/>
    </source>
</evidence>
<dbReference type="Pfam" id="PF16727">
    <property type="entry name" value="REV1_C"/>
    <property type="match status" value="1"/>
</dbReference>
<dbReference type="GO" id="GO:0046872">
    <property type="term" value="F:metal ion binding"/>
    <property type="evidence" value="ECO:0007669"/>
    <property type="project" value="UniProtKB-KW"/>
</dbReference>
<keyword evidence="5" id="KW-0237">DNA synthesis</keyword>
<dbReference type="Gene3D" id="3.40.1170.60">
    <property type="match status" value="1"/>
</dbReference>
<keyword evidence="12" id="KW-0234">DNA repair</keyword>
<feature type="domain" description="BRCT" evidence="16">
    <location>
        <begin position="45"/>
        <end position="133"/>
    </location>
</feature>
<evidence type="ECO:0000313" key="20">
    <source>
        <dbReference type="EMBL" id="CAF3621599.1"/>
    </source>
</evidence>
<reference evidence="19" key="1">
    <citation type="submission" date="2021-02" db="EMBL/GenBank/DDBJ databases">
        <authorList>
            <person name="Nowell W R."/>
        </authorList>
    </citation>
    <scope>NUCLEOTIDE SEQUENCE</scope>
</reference>
<dbReference type="InterPro" id="IPR043128">
    <property type="entry name" value="Rev_trsase/Diguanyl_cyclase"/>
</dbReference>
<dbReference type="Pfam" id="PF00817">
    <property type="entry name" value="IMS"/>
    <property type="match status" value="1"/>
</dbReference>
<dbReference type="Pfam" id="PF16589">
    <property type="entry name" value="BRCT_2"/>
    <property type="match status" value="1"/>
</dbReference>
<keyword evidence="10" id="KW-0460">Magnesium</keyword>
<dbReference type="SMART" id="SM00408">
    <property type="entry name" value="IGc2"/>
    <property type="match status" value="2"/>
</dbReference>
<dbReference type="InterPro" id="IPR053848">
    <property type="entry name" value="IMS_HHH_1"/>
</dbReference>
<dbReference type="PROSITE" id="PS50172">
    <property type="entry name" value="BRCT"/>
    <property type="match status" value="1"/>
</dbReference>
<dbReference type="Gene3D" id="6.10.250.1490">
    <property type="match status" value="1"/>
</dbReference>
<evidence type="ECO:0000256" key="3">
    <source>
        <dbReference type="ARBA" id="ARBA00010945"/>
    </source>
</evidence>
<dbReference type="FunFam" id="3.30.1490.100:FF:000001">
    <property type="entry name" value="DNA repair protein REV1"/>
    <property type="match status" value="1"/>
</dbReference>
<comment type="cofactor">
    <cofactor evidence="1">
        <name>Mg(2+)</name>
        <dbReference type="ChEBI" id="CHEBI:18420"/>
    </cofactor>
</comment>
<evidence type="ECO:0000256" key="10">
    <source>
        <dbReference type="ARBA" id="ARBA00022842"/>
    </source>
</evidence>
<dbReference type="Pfam" id="PF14377">
    <property type="entry name" value="UBM"/>
    <property type="match status" value="2"/>
</dbReference>
<keyword evidence="6" id="KW-0808">Transferase</keyword>
<dbReference type="Gene3D" id="1.10.150.20">
    <property type="entry name" value="5' to 3' exonuclease, C-terminal subdomain"/>
    <property type="match status" value="1"/>
</dbReference>
<dbReference type="GO" id="GO:0005634">
    <property type="term" value="C:nucleus"/>
    <property type="evidence" value="ECO:0007669"/>
    <property type="project" value="UniProtKB-SubCell"/>
</dbReference>
<keyword evidence="15" id="KW-0472">Membrane</keyword>
<dbReference type="SUPFAM" id="SSF100879">
    <property type="entry name" value="Lesion bypass DNA polymerase (Y-family), little finger domain"/>
    <property type="match status" value="1"/>
</dbReference>
<protein>
    <recommendedName>
        <fullName evidence="4">DNA repair protein REV1</fullName>
    </recommendedName>
</protein>
<comment type="subcellular location">
    <subcellularLocation>
        <location evidence="2">Nucleus</location>
    </subcellularLocation>
</comment>
<evidence type="ECO:0000256" key="15">
    <source>
        <dbReference type="SAM" id="Phobius"/>
    </source>
</evidence>
<keyword evidence="15" id="KW-0812">Transmembrane</keyword>
<dbReference type="PANTHER" id="PTHR45990">
    <property type="entry name" value="DNA REPAIR PROTEIN REV1"/>
    <property type="match status" value="1"/>
</dbReference>
<dbReference type="InterPro" id="IPR013783">
    <property type="entry name" value="Ig-like_fold"/>
</dbReference>
<evidence type="ECO:0000256" key="13">
    <source>
        <dbReference type="ARBA" id="ARBA00023242"/>
    </source>
</evidence>
<dbReference type="InterPro" id="IPR001357">
    <property type="entry name" value="BRCT_dom"/>
</dbReference>
<feature type="compositionally biased region" description="Polar residues" evidence="14">
    <location>
        <begin position="879"/>
        <end position="891"/>
    </location>
</feature>
<dbReference type="GO" id="GO:0003684">
    <property type="term" value="F:damaged DNA binding"/>
    <property type="evidence" value="ECO:0007669"/>
    <property type="project" value="InterPro"/>
</dbReference>
<evidence type="ECO:0000256" key="8">
    <source>
        <dbReference type="ARBA" id="ARBA00022723"/>
    </source>
</evidence>
<dbReference type="Proteomes" id="UP000681722">
    <property type="component" value="Unassembled WGS sequence"/>
</dbReference>
<evidence type="ECO:0000256" key="6">
    <source>
        <dbReference type="ARBA" id="ARBA00022679"/>
    </source>
</evidence>
<dbReference type="SUPFAM" id="SSF52113">
    <property type="entry name" value="BRCT domain"/>
    <property type="match status" value="1"/>
</dbReference>
<feature type="region of interest" description="Disordered" evidence="14">
    <location>
        <begin position="873"/>
        <end position="917"/>
    </location>
</feature>
<evidence type="ECO:0000256" key="12">
    <source>
        <dbReference type="ARBA" id="ARBA00023204"/>
    </source>
</evidence>
<evidence type="ECO:0000256" key="1">
    <source>
        <dbReference type="ARBA" id="ARBA00001946"/>
    </source>
</evidence>
<dbReference type="Gene3D" id="1.20.58.1280">
    <property type="entry name" value="DNA repair protein Rev1, C-terminal domain"/>
    <property type="match status" value="1"/>
</dbReference>
<dbReference type="GO" id="GO:0070987">
    <property type="term" value="P:error-free translesion synthesis"/>
    <property type="evidence" value="ECO:0007669"/>
    <property type="project" value="TreeGrafter"/>
</dbReference>
<dbReference type="PROSITE" id="PS50835">
    <property type="entry name" value="IG_LIKE"/>
    <property type="match status" value="4"/>
</dbReference>
<keyword evidence="21" id="KW-1185">Reference proteome</keyword>
<dbReference type="GO" id="GO:0006281">
    <property type="term" value="P:DNA repair"/>
    <property type="evidence" value="ECO:0007669"/>
    <property type="project" value="UniProtKB-KW"/>
</dbReference>
<keyword evidence="7" id="KW-0548">Nucleotidyltransferase</keyword>
<dbReference type="CDD" id="cd17719">
    <property type="entry name" value="BRCT_Rev1"/>
    <property type="match status" value="1"/>
</dbReference>
<feature type="transmembrane region" description="Helical" evidence="15">
    <location>
        <begin position="1672"/>
        <end position="1695"/>
    </location>
</feature>
<dbReference type="Pfam" id="PF21999">
    <property type="entry name" value="IMS_HHH_1"/>
    <property type="match status" value="1"/>
</dbReference>
<feature type="region of interest" description="Disordered" evidence="14">
    <location>
        <begin position="1842"/>
        <end position="1866"/>
    </location>
</feature>
<dbReference type="GO" id="GO:0042276">
    <property type="term" value="P:error-prone translesion synthesis"/>
    <property type="evidence" value="ECO:0007669"/>
    <property type="project" value="TreeGrafter"/>
</dbReference>
<comment type="caution">
    <text evidence="19">The sequence shown here is derived from an EMBL/GenBank/DDBJ whole genome shotgun (WGS) entry which is preliminary data.</text>
</comment>
<organism evidence="19 21">
    <name type="scientific">Didymodactylos carnosus</name>
    <dbReference type="NCBI Taxonomy" id="1234261"/>
    <lineage>
        <taxon>Eukaryota</taxon>
        <taxon>Metazoa</taxon>
        <taxon>Spiralia</taxon>
        <taxon>Gnathifera</taxon>
        <taxon>Rotifera</taxon>
        <taxon>Eurotatoria</taxon>
        <taxon>Bdelloidea</taxon>
        <taxon>Philodinida</taxon>
        <taxon>Philodinidae</taxon>
        <taxon>Didymodactylos</taxon>
    </lineage>
</organism>
<dbReference type="Pfam" id="PF11799">
    <property type="entry name" value="IMS_C"/>
    <property type="match status" value="1"/>
</dbReference>
<dbReference type="OrthoDB" id="427711at2759"/>
<name>A0A813V9B7_9BILA</name>
<dbReference type="InterPro" id="IPR003598">
    <property type="entry name" value="Ig_sub2"/>
</dbReference>
<evidence type="ECO:0000256" key="9">
    <source>
        <dbReference type="ARBA" id="ARBA00022763"/>
    </source>
</evidence>
<dbReference type="InterPro" id="IPR017961">
    <property type="entry name" value="DNA_pol_Y-fam_little_finger"/>
</dbReference>
<gene>
    <name evidence="19" type="ORF">GPM918_LOCUS5229</name>
    <name evidence="20" type="ORF">SRO942_LOCUS5229</name>
</gene>
<evidence type="ECO:0000256" key="5">
    <source>
        <dbReference type="ARBA" id="ARBA00022634"/>
    </source>
</evidence>
<comment type="similarity">
    <text evidence="3">Belongs to the DNA polymerase type-Y family.</text>
</comment>
<dbReference type="Gene3D" id="3.40.50.10190">
    <property type="entry name" value="BRCT domain"/>
    <property type="match status" value="1"/>
</dbReference>
<keyword evidence="9" id="KW-0227">DNA damage</keyword>
<evidence type="ECO:0000256" key="7">
    <source>
        <dbReference type="ARBA" id="ARBA00022695"/>
    </source>
</evidence>
<accession>A0A813V9B7</accession>
<dbReference type="InterPro" id="IPR038401">
    <property type="entry name" value="Rev1_C_sf"/>
</dbReference>
<dbReference type="InterPro" id="IPR036775">
    <property type="entry name" value="DNA_pol_Y-fam_lit_finger_sf"/>
</dbReference>
<dbReference type="SMART" id="SM00409">
    <property type="entry name" value="IG"/>
    <property type="match status" value="2"/>
</dbReference>
<dbReference type="InterPro" id="IPR001126">
    <property type="entry name" value="UmuC"/>
</dbReference>
<evidence type="ECO:0000256" key="14">
    <source>
        <dbReference type="SAM" id="MobiDB-lite"/>
    </source>
</evidence>
<dbReference type="GO" id="GO:0017125">
    <property type="term" value="F:deoxycytidyl transferase activity"/>
    <property type="evidence" value="ECO:0007669"/>
    <property type="project" value="TreeGrafter"/>
</dbReference>
<keyword evidence="8" id="KW-0479">Metal-binding</keyword>
<evidence type="ECO:0000313" key="21">
    <source>
        <dbReference type="Proteomes" id="UP000663829"/>
    </source>
</evidence>
<evidence type="ECO:0000256" key="2">
    <source>
        <dbReference type="ARBA" id="ARBA00004123"/>
    </source>
</evidence>
<feature type="compositionally biased region" description="Polar residues" evidence="14">
    <location>
        <begin position="900"/>
        <end position="917"/>
    </location>
</feature>
<feature type="domain" description="Ig-like" evidence="18">
    <location>
        <begin position="1571"/>
        <end position="1660"/>
    </location>
</feature>
<dbReference type="Proteomes" id="UP000663829">
    <property type="component" value="Unassembled WGS sequence"/>
</dbReference>
<dbReference type="InterPro" id="IPR003599">
    <property type="entry name" value="Ig_sub"/>
</dbReference>
<dbReference type="Pfam" id="PF07686">
    <property type="entry name" value="V-set"/>
    <property type="match status" value="1"/>
</dbReference>
<dbReference type="InterPro" id="IPR036179">
    <property type="entry name" value="Ig-like_dom_sf"/>
</dbReference>
<dbReference type="InterPro" id="IPR013106">
    <property type="entry name" value="Ig_V-set"/>
</dbReference>
<evidence type="ECO:0000313" key="19">
    <source>
        <dbReference type="EMBL" id="CAF0834478.1"/>
    </source>
</evidence>
<dbReference type="Gene3D" id="3.30.1490.100">
    <property type="entry name" value="DNA polymerase, Y-family, little finger domain"/>
    <property type="match status" value="1"/>
</dbReference>
<feature type="domain" description="Ig-like" evidence="18">
    <location>
        <begin position="1398"/>
        <end position="1476"/>
    </location>
</feature>
<feature type="domain" description="Ig-like" evidence="18">
    <location>
        <begin position="1178"/>
        <end position="1284"/>
    </location>
</feature>